<dbReference type="EMBL" id="KV014368">
    <property type="protein sequence ID" value="KZV22435.1"/>
    <property type="molecule type" value="Genomic_DNA"/>
</dbReference>
<feature type="compositionally biased region" description="Basic and acidic residues" evidence="1">
    <location>
        <begin position="264"/>
        <end position="297"/>
    </location>
</feature>
<feature type="region of interest" description="Disordered" evidence="1">
    <location>
        <begin position="237"/>
        <end position="310"/>
    </location>
</feature>
<dbReference type="Proteomes" id="UP000250235">
    <property type="component" value="Unassembled WGS sequence"/>
</dbReference>
<feature type="compositionally biased region" description="Polar residues" evidence="1">
    <location>
        <begin position="237"/>
        <end position="262"/>
    </location>
</feature>
<accession>A0A2Z7AKT8</accession>
<evidence type="ECO:0008006" key="4">
    <source>
        <dbReference type="Google" id="ProtNLM"/>
    </source>
</evidence>
<gene>
    <name evidence="2" type="ORF">F511_24367</name>
</gene>
<evidence type="ECO:0000313" key="3">
    <source>
        <dbReference type="Proteomes" id="UP000250235"/>
    </source>
</evidence>
<dbReference type="OrthoDB" id="1751168at2759"/>
<protein>
    <recommendedName>
        <fullName evidence="4">Dystroglycan-like</fullName>
    </recommendedName>
</protein>
<keyword evidence="3" id="KW-1185">Reference proteome</keyword>
<evidence type="ECO:0000313" key="2">
    <source>
        <dbReference type="EMBL" id="KZV22435.1"/>
    </source>
</evidence>
<sequence>MAACFFVNAFQVDFASVLTMEHTGMARMFISLVEKGLGGFLAASGSLYENAVVKFFANAKVVVGTFISTVANKKLALTKDVFAEVFGLPTEGMTSFLDVSNQIVLEMRGRFSGSDVPFRAPRKKNEMKMEYRQLHDIVAKALCAKFGSFDMVTNEKFDLMVAITAGLKVNWAQVLFQVLTAMVNNPTRQSQRFAVHLSVLLEHLVKADLGESVKIHPQKVLTNKSVQTYINKNLTVGPTGETSMVSGATASEHQSTSESVPTNRADREAGEKKKTDRAAVDKPAKRREKVKEGKLDKSTAGGPEGLMKNEGQIDTFEQIEQENFIPGVEKEAGNREMVVYNADGEEDNNITQNEAFSQASPQQVFVSSPQENLDSDLKIEKMQNTVTSLDSKIHSMDSIVGSLDSKFEELLRI</sequence>
<evidence type="ECO:0000256" key="1">
    <source>
        <dbReference type="SAM" id="MobiDB-lite"/>
    </source>
</evidence>
<name>A0A2Z7AKT8_9LAMI</name>
<dbReference type="AlphaFoldDB" id="A0A2Z7AKT8"/>
<proteinExistence type="predicted"/>
<reference evidence="2 3" key="1">
    <citation type="journal article" date="2015" name="Proc. Natl. Acad. Sci. U.S.A.">
        <title>The resurrection genome of Boea hygrometrica: A blueprint for survival of dehydration.</title>
        <authorList>
            <person name="Xiao L."/>
            <person name="Yang G."/>
            <person name="Zhang L."/>
            <person name="Yang X."/>
            <person name="Zhao S."/>
            <person name="Ji Z."/>
            <person name="Zhou Q."/>
            <person name="Hu M."/>
            <person name="Wang Y."/>
            <person name="Chen M."/>
            <person name="Xu Y."/>
            <person name="Jin H."/>
            <person name="Xiao X."/>
            <person name="Hu G."/>
            <person name="Bao F."/>
            <person name="Hu Y."/>
            <person name="Wan P."/>
            <person name="Li L."/>
            <person name="Deng X."/>
            <person name="Kuang T."/>
            <person name="Xiang C."/>
            <person name="Zhu J.K."/>
            <person name="Oliver M.J."/>
            <person name="He Y."/>
        </authorList>
    </citation>
    <scope>NUCLEOTIDE SEQUENCE [LARGE SCALE GENOMIC DNA]</scope>
    <source>
        <strain evidence="3">cv. XS01</strain>
    </source>
</reference>
<organism evidence="2 3">
    <name type="scientific">Dorcoceras hygrometricum</name>
    <dbReference type="NCBI Taxonomy" id="472368"/>
    <lineage>
        <taxon>Eukaryota</taxon>
        <taxon>Viridiplantae</taxon>
        <taxon>Streptophyta</taxon>
        <taxon>Embryophyta</taxon>
        <taxon>Tracheophyta</taxon>
        <taxon>Spermatophyta</taxon>
        <taxon>Magnoliopsida</taxon>
        <taxon>eudicotyledons</taxon>
        <taxon>Gunneridae</taxon>
        <taxon>Pentapetalae</taxon>
        <taxon>asterids</taxon>
        <taxon>lamiids</taxon>
        <taxon>Lamiales</taxon>
        <taxon>Gesneriaceae</taxon>
        <taxon>Didymocarpoideae</taxon>
        <taxon>Trichosporeae</taxon>
        <taxon>Loxocarpinae</taxon>
        <taxon>Dorcoceras</taxon>
    </lineage>
</organism>